<evidence type="ECO:0000256" key="4">
    <source>
        <dbReference type="SAM" id="MobiDB-lite"/>
    </source>
</evidence>
<organism evidence="6 7">
    <name type="scientific">Chaetomium fimeti</name>
    <dbReference type="NCBI Taxonomy" id="1854472"/>
    <lineage>
        <taxon>Eukaryota</taxon>
        <taxon>Fungi</taxon>
        <taxon>Dikarya</taxon>
        <taxon>Ascomycota</taxon>
        <taxon>Pezizomycotina</taxon>
        <taxon>Sordariomycetes</taxon>
        <taxon>Sordariomycetidae</taxon>
        <taxon>Sordariales</taxon>
        <taxon>Chaetomiaceae</taxon>
        <taxon>Chaetomium</taxon>
    </lineage>
</organism>
<proteinExistence type="predicted"/>
<dbReference type="PROSITE" id="PS50112">
    <property type="entry name" value="PAS"/>
    <property type="match status" value="1"/>
</dbReference>
<comment type="caution">
    <text evidence="6">The sequence shown here is derived from an EMBL/GenBank/DDBJ whole genome shotgun (WGS) entry which is preliminary data.</text>
</comment>
<keyword evidence="2" id="KW-0288">FMN</keyword>
<dbReference type="InterPro" id="IPR035965">
    <property type="entry name" value="PAS-like_dom_sf"/>
</dbReference>
<dbReference type="Gene3D" id="3.30.450.20">
    <property type="entry name" value="PAS domain"/>
    <property type="match status" value="1"/>
</dbReference>
<dbReference type="Proteomes" id="UP001278766">
    <property type="component" value="Unassembled WGS sequence"/>
</dbReference>
<keyword evidence="1" id="KW-0285">Flavoprotein</keyword>
<accession>A0AAE0HAH2</accession>
<protein>
    <submittedName>
        <fullName evidence="6">Vivid protein</fullName>
    </submittedName>
</protein>
<dbReference type="PANTHER" id="PTHR47429:SF7">
    <property type="entry name" value="GATA-FACTOR"/>
    <property type="match status" value="1"/>
</dbReference>
<dbReference type="PANTHER" id="PTHR47429">
    <property type="entry name" value="PROTEIN TWIN LOV 1"/>
    <property type="match status" value="1"/>
</dbReference>
<dbReference type="GeneID" id="87843810"/>
<evidence type="ECO:0000313" key="7">
    <source>
        <dbReference type="Proteomes" id="UP001278766"/>
    </source>
</evidence>
<feature type="compositionally biased region" description="Gly residues" evidence="4">
    <location>
        <begin position="123"/>
        <end position="143"/>
    </location>
</feature>
<dbReference type="AlphaFoldDB" id="A0AAE0HAH2"/>
<keyword evidence="7" id="KW-1185">Reference proteome</keyword>
<evidence type="ECO:0000256" key="2">
    <source>
        <dbReference type="ARBA" id="ARBA00022643"/>
    </source>
</evidence>
<evidence type="ECO:0000256" key="1">
    <source>
        <dbReference type="ARBA" id="ARBA00022630"/>
    </source>
</evidence>
<reference evidence="6" key="2">
    <citation type="submission" date="2023-06" db="EMBL/GenBank/DDBJ databases">
        <authorList>
            <consortium name="Lawrence Berkeley National Laboratory"/>
            <person name="Haridas S."/>
            <person name="Hensen N."/>
            <person name="Bonometti L."/>
            <person name="Westerberg I."/>
            <person name="Brannstrom I.O."/>
            <person name="Guillou S."/>
            <person name="Cros-Aarteil S."/>
            <person name="Calhoun S."/>
            <person name="Kuo A."/>
            <person name="Mondo S."/>
            <person name="Pangilinan J."/>
            <person name="Riley R."/>
            <person name="Labutti K."/>
            <person name="Andreopoulos B."/>
            <person name="Lipzen A."/>
            <person name="Chen C."/>
            <person name="Yanf M."/>
            <person name="Daum C."/>
            <person name="Ng V."/>
            <person name="Clum A."/>
            <person name="Steindorff A."/>
            <person name="Ohm R."/>
            <person name="Martin F."/>
            <person name="Silar P."/>
            <person name="Natvig D."/>
            <person name="Lalanne C."/>
            <person name="Gautier V."/>
            <person name="Ament-Velasquez S.L."/>
            <person name="Kruys A."/>
            <person name="Hutchinson M.I."/>
            <person name="Powell A.J."/>
            <person name="Barry K."/>
            <person name="Miller A.N."/>
            <person name="Grigoriev I.V."/>
            <person name="Debuchy R."/>
            <person name="Gladieux P."/>
            <person name="Thoren M.H."/>
            <person name="Johannesson H."/>
        </authorList>
    </citation>
    <scope>NUCLEOTIDE SEQUENCE</scope>
    <source>
        <strain evidence="6">CBS 168.71</strain>
    </source>
</reference>
<keyword evidence="3" id="KW-0157">Chromophore</keyword>
<sequence length="218" mass="22877">MTAQMNTWEEQAVMWQVSNPQIQDPLIYPGLYSPSGIDILTILATIHTRPNPTVPLGPVDASCAILIADLAQPDQPIIYASQPFTALTGYSAAEALGRNCRFLQAPPPLVYRDDGGDGDGKDGGGGTVGNWDGGGGRGAGGNRDSGVARRRGCGGLVDGEVVRRMGAAVQGRREVQVEVVNYRKSGEPFLNLLSIIPVRVGSGLDLSVGFLCDAASLE</sequence>
<name>A0AAE0HAH2_9PEZI</name>
<dbReference type="SUPFAM" id="SSF55785">
    <property type="entry name" value="PYP-like sensor domain (PAS domain)"/>
    <property type="match status" value="2"/>
</dbReference>
<feature type="domain" description="PAS" evidence="5">
    <location>
        <begin position="65"/>
        <end position="99"/>
    </location>
</feature>
<gene>
    <name evidence="6" type="ORF">B0H64DRAFT_445691</name>
</gene>
<dbReference type="InterPro" id="IPR000014">
    <property type="entry name" value="PAS"/>
</dbReference>
<dbReference type="EMBL" id="JAUEPN010000007">
    <property type="protein sequence ID" value="KAK3292784.1"/>
    <property type="molecule type" value="Genomic_DNA"/>
</dbReference>
<dbReference type="Pfam" id="PF13426">
    <property type="entry name" value="PAS_9"/>
    <property type="match status" value="2"/>
</dbReference>
<dbReference type="RefSeq" id="XP_062656298.1">
    <property type="nucleotide sequence ID" value="XM_062806862.1"/>
</dbReference>
<reference evidence="6" key="1">
    <citation type="journal article" date="2023" name="Mol. Phylogenet. Evol.">
        <title>Genome-scale phylogeny and comparative genomics of the fungal order Sordariales.</title>
        <authorList>
            <person name="Hensen N."/>
            <person name="Bonometti L."/>
            <person name="Westerberg I."/>
            <person name="Brannstrom I.O."/>
            <person name="Guillou S."/>
            <person name="Cros-Aarteil S."/>
            <person name="Calhoun S."/>
            <person name="Haridas S."/>
            <person name="Kuo A."/>
            <person name="Mondo S."/>
            <person name="Pangilinan J."/>
            <person name="Riley R."/>
            <person name="LaButti K."/>
            <person name="Andreopoulos B."/>
            <person name="Lipzen A."/>
            <person name="Chen C."/>
            <person name="Yan M."/>
            <person name="Daum C."/>
            <person name="Ng V."/>
            <person name="Clum A."/>
            <person name="Steindorff A."/>
            <person name="Ohm R.A."/>
            <person name="Martin F."/>
            <person name="Silar P."/>
            <person name="Natvig D.O."/>
            <person name="Lalanne C."/>
            <person name="Gautier V."/>
            <person name="Ament-Velasquez S.L."/>
            <person name="Kruys A."/>
            <person name="Hutchinson M.I."/>
            <person name="Powell A.J."/>
            <person name="Barry K."/>
            <person name="Miller A.N."/>
            <person name="Grigoriev I.V."/>
            <person name="Debuchy R."/>
            <person name="Gladieux P."/>
            <person name="Hiltunen Thoren M."/>
            <person name="Johannesson H."/>
        </authorList>
    </citation>
    <scope>NUCLEOTIDE SEQUENCE</scope>
    <source>
        <strain evidence="6">CBS 168.71</strain>
    </source>
</reference>
<dbReference type="GO" id="GO:0005634">
    <property type="term" value="C:nucleus"/>
    <property type="evidence" value="ECO:0007669"/>
    <property type="project" value="TreeGrafter"/>
</dbReference>
<evidence type="ECO:0000313" key="6">
    <source>
        <dbReference type="EMBL" id="KAK3292784.1"/>
    </source>
</evidence>
<evidence type="ECO:0000259" key="5">
    <source>
        <dbReference type="PROSITE" id="PS50112"/>
    </source>
</evidence>
<evidence type="ECO:0000256" key="3">
    <source>
        <dbReference type="ARBA" id="ARBA00022991"/>
    </source>
</evidence>
<feature type="region of interest" description="Disordered" evidence="4">
    <location>
        <begin position="114"/>
        <end position="146"/>
    </location>
</feature>